<reference evidence="2" key="1">
    <citation type="submission" date="2020-04" db="EMBL/GenBank/DDBJ databases">
        <authorList>
            <person name="Chiriac C."/>
            <person name="Salcher M."/>
            <person name="Ghai R."/>
            <person name="Kavagutti S V."/>
        </authorList>
    </citation>
    <scope>NUCLEOTIDE SEQUENCE</scope>
</reference>
<sequence>MTQDSSNALVNTGVSFTAASLTLTQVQPYVTFLAGLTAILSGLFAIRYYYNATKKVKNDEIS</sequence>
<gene>
    <name evidence="2" type="ORF">UFOVP19_15</name>
</gene>
<keyword evidence="1" id="KW-1133">Transmembrane helix</keyword>
<dbReference type="EMBL" id="LR796158">
    <property type="protein sequence ID" value="CAB4121854.1"/>
    <property type="molecule type" value="Genomic_DNA"/>
</dbReference>
<protein>
    <submittedName>
        <fullName evidence="2">Uncharacterized protein</fullName>
    </submittedName>
</protein>
<keyword evidence="1" id="KW-0472">Membrane</keyword>
<proteinExistence type="predicted"/>
<keyword evidence="1" id="KW-0812">Transmembrane</keyword>
<feature type="transmembrane region" description="Helical" evidence="1">
    <location>
        <begin position="29"/>
        <end position="50"/>
    </location>
</feature>
<evidence type="ECO:0000256" key="1">
    <source>
        <dbReference type="SAM" id="Phobius"/>
    </source>
</evidence>
<organism evidence="2">
    <name type="scientific">uncultured Caudovirales phage</name>
    <dbReference type="NCBI Taxonomy" id="2100421"/>
    <lineage>
        <taxon>Viruses</taxon>
        <taxon>Duplodnaviria</taxon>
        <taxon>Heunggongvirae</taxon>
        <taxon>Uroviricota</taxon>
        <taxon>Caudoviricetes</taxon>
        <taxon>Peduoviridae</taxon>
        <taxon>Maltschvirus</taxon>
        <taxon>Maltschvirus maltsch</taxon>
    </lineage>
</organism>
<name>A0A6J5KID3_9CAUD</name>
<accession>A0A6J5KID3</accession>
<evidence type="ECO:0000313" key="2">
    <source>
        <dbReference type="EMBL" id="CAB4121854.1"/>
    </source>
</evidence>